<evidence type="ECO:0000313" key="2">
    <source>
        <dbReference type="EMBL" id="MFD2276729.1"/>
    </source>
</evidence>
<keyword evidence="3" id="KW-1185">Reference proteome</keyword>
<protein>
    <submittedName>
        <fullName evidence="2">PQQ-binding-like beta-propeller repeat protein</fullName>
    </submittedName>
</protein>
<dbReference type="InterPro" id="IPR011047">
    <property type="entry name" value="Quinoprotein_ADH-like_sf"/>
</dbReference>
<feature type="domain" description="Pyrrolo-quinoline quinone repeat" evidence="1">
    <location>
        <begin position="112"/>
        <end position="249"/>
    </location>
</feature>
<comment type="caution">
    <text evidence="2">The sequence shown here is derived from an EMBL/GenBank/DDBJ whole genome shotgun (WGS) entry which is preliminary data.</text>
</comment>
<dbReference type="InterPro" id="IPR002372">
    <property type="entry name" value="PQQ_rpt_dom"/>
</dbReference>
<sequence>MKSSPSFLLITAISLAGIFCAPSDVYGQRPIAGAEGQWPMASGPNGTSVTKTEQAVPTEWSVSRDEKVLWRTELPEAGLSGIAVWGDKLFLTTNKPLPDNTKDGEAAGSDIVGYCLDAKSGEIVWSVTIPSARVRPFSSLFSDASTPTPVTDGKHVWFVNAGGMMACYDMDGQEVWKRPFDARSRHNAKQCQPILIGKQLLYVMMRDKEDPLARPMKARSGDRKSAPGDWPWTFVRSFDSLTGKPLWVEESGTSIHNTPRIGNVDGKPVVYHMRGGGHRPPEAPYGFSVSSVEGEHAGASLWAYDAKHPAVYTVSQLNDDYTFGIDQGNLLKFDIRNGGLLAKYPLFDKADIRLWDANMQKYELHQDKPFSVVTKKYKAEPTNHTPILVGKYFLFLTHEGHCIGRVDTESGKVEYLQAPIQVVRELGKDDLFLWDKHVPARAENARGIDTSSDKRSLGNGWGHVTSGAPIAVNQYVYFPTMIGMTYVVDATRPVFDTQALVSVNDLGPAEMTWSLSGLSYANGRFFHRGLKEIVCIGEE</sequence>
<dbReference type="Pfam" id="PF13360">
    <property type="entry name" value="PQQ_2"/>
    <property type="match status" value="1"/>
</dbReference>
<dbReference type="SUPFAM" id="SSF50998">
    <property type="entry name" value="Quinoprotein alcohol dehydrogenase-like"/>
    <property type="match status" value="1"/>
</dbReference>
<dbReference type="Gene3D" id="2.130.10.10">
    <property type="entry name" value="YVTN repeat-like/Quinoprotein amine dehydrogenase"/>
    <property type="match status" value="1"/>
</dbReference>
<proteinExistence type="predicted"/>
<dbReference type="RefSeq" id="WP_377094687.1">
    <property type="nucleotide sequence ID" value="NZ_JBHSJM010000001.1"/>
</dbReference>
<gene>
    <name evidence="2" type="ORF">ACFSQZ_09640</name>
</gene>
<dbReference type="PANTHER" id="PTHR34512:SF30">
    <property type="entry name" value="OUTER MEMBRANE PROTEIN ASSEMBLY FACTOR BAMB"/>
    <property type="match status" value="1"/>
</dbReference>
<dbReference type="InterPro" id="IPR015943">
    <property type="entry name" value="WD40/YVTN_repeat-like_dom_sf"/>
</dbReference>
<organism evidence="2 3">
    <name type="scientific">Rubritalea spongiae</name>
    <dbReference type="NCBI Taxonomy" id="430797"/>
    <lineage>
        <taxon>Bacteria</taxon>
        <taxon>Pseudomonadati</taxon>
        <taxon>Verrucomicrobiota</taxon>
        <taxon>Verrucomicrobiia</taxon>
        <taxon>Verrucomicrobiales</taxon>
        <taxon>Rubritaleaceae</taxon>
        <taxon>Rubritalea</taxon>
    </lineage>
</organism>
<dbReference type="PANTHER" id="PTHR34512">
    <property type="entry name" value="CELL SURFACE PROTEIN"/>
    <property type="match status" value="1"/>
</dbReference>
<accession>A0ABW5E2S3</accession>
<dbReference type="EMBL" id="JBHUJC010000026">
    <property type="protein sequence ID" value="MFD2276729.1"/>
    <property type="molecule type" value="Genomic_DNA"/>
</dbReference>
<reference evidence="3" key="1">
    <citation type="journal article" date="2019" name="Int. J. Syst. Evol. Microbiol.">
        <title>The Global Catalogue of Microorganisms (GCM) 10K type strain sequencing project: providing services to taxonomists for standard genome sequencing and annotation.</title>
        <authorList>
            <consortium name="The Broad Institute Genomics Platform"/>
            <consortium name="The Broad Institute Genome Sequencing Center for Infectious Disease"/>
            <person name="Wu L."/>
            <person name="Ma J."/>
        </authorList>
    </citation>
    <scope>NUCLEOTIDE SEQUENCE [LARGE SCALE GENOMIC DNA]</scope>
    <source>
        <strain evidence="3">JCM 16545</strain>
    </source>
</reference>
<name>A0ABW5E2S3_9BACT</name>
<evidence type="ECO:0000313" key="3">
    <source>
        <dbReference type="Proteomes" id="UP001597297"/>
    </source>
</evidence>
<dbReference type="Proteomes" id="UP001597297">
    <property type="component" value="Unassembled WGS sequence"/>
</dbReference>
<evidence type="ECO:0000259" key="1">
    <source>
        <dbReference type="Pfam" id="PF13360"/>
    </source>
</evidence>